<name>A0A9P0AME0_BEMTA</name>
<evidence type="ECO:0000256" key="9">
    <source>
        <dbReference type="ARBA" id="ARBA00023224"/>
    </source>
</evidence>
<proteinExistence type="inferred from homology"/>
<dbReference type="AlphaFoldDB" id="A0A9P0AME0"/>
<dbReference type="PANTHER" id="PTHR24224">
    <property type="entry name" value="CARDIOACCELERATORY PEPTIDE RECEPTOR-RELATED"/>
    <property type="match status" value="1"/>
</dbReference>
<dbReference type="GO" id="GO:0005000">
    <property type="term" value="F:vasopressin receptor activity"/>
    <property type="evidence" value="ECO:0007669"/>
    <property type="project" value="InterPro"/>
</dbReference>
<dbReference type="Gene3D" id="1.20.1070.10">
    <property type="entry name" value="Rhodopsin 7-helix transmembrane proteins"/>
    <property type="match status" value="1"/>
</dbReference>
<keyword evidence="7 10" id="KW-0675">Receptor</keyword>
<dbReference type="GO" id="GO:0005886">
    <property type="term" value="C:plasma membrane"/>
    <property type="evidence" value="ECO:0007669"/>
    <property type="project" value="UniProtKB-SubCell"/>
</dbReference>
<reference evidence="13" key="1">
    <citation type="submission" date="2021-12" db="EMBL/GenBank/DDBJ databases">
        <authorList>
            <person name="King R."/>
        </authorList>
    </citation>
    <scope>NUCLEOTIDE SEQUENCE</scope>
</reference>
<dbReference type="PROSITE" id="PS00237">
    <property type="entry name" value="G_PROTEIN_RECEP_F1_1"/>
    <property type="match status" value="1"/>
</dbReference>
<feature type="domain" description="G-protein coupled receptors family 1 profile" evidence="12">
    <location>
        <begin position="95"/>
        <end position="365"/>
    </location>
</feature>
<feature type="transmembrane region" description="Helical" evidence="10">
    <location>
        <begin position="83"/>
        <end position="106"/>
    </location>
</feature>
<feature type="transmembrane region" description="Helical" evidence="10">
    <location>
        <begin position="113"/>
        <end position="133"/>
    </location>
</feature>
<protein>
    <recommendedName>
        <fullName evidence="12">G-protein coupled receptors family 1 profile domain-containing protein</fullName>
    </recommendedName>
</protein>
<dbReference type="EMBL" id="OU963868">
    <property type="protein sequence ID" value="CAH0393861.1"/>
    <property type="molecule type" value="Genomic_DNA"/>
</dbReference>
<evidence type="ECO:0000256" key="11">
    <source>
        <dbReference type="SAM" id="MobiDB-lite"/>
    </source>
</evidence>
<keyword evidence="9 10" id="KW-0807">Transducer</keyword>
<evidence type="ECO:0000256" key="6">
    <source>
        <dbReference type="ARBA" id="ARBA00023136"/>
    </source>
</evidence>
<evidence type="ECO:0000256" key="1">
    <source>
        <dbReference type="ARBA" id="ARBA00004651"/>
    </source>
</evidence>
<evidence type="ECO:0000256" key="3">
    <source>
        <dbReference type="ARBA" id="ARBA00022692"/>
    </source>
</evidence>
<dbReference type="InterPro" id="IPR052665">
    <property type="entry name" value="Neuropeptide-GPCR"/>
</dbReference>
<dbReference type="CDD" id="cd15197">
    <property type="entry name" value="7tmA_NPSR"/>
    <property type="match status" value="1"/>
</dbReference>
<evidence type="ECO:0000259" key="12">
    <source>
        <dbReference type="PROSITE" id="PS50262"/>
    </source>
</evidence>
<dbReference type="PANTHER" id="PTHR24224:SF6">
    <property type="entry name" value="CARDIOACCELERATORY PEPTIDE RECEPTOR-RELATED"/>
    <property type="match status" value="1"/>
</dbReference>
<dbReference type="PROSITE" id="PS50262">
    <property type="entry name" value="G_PROTEIN_RECEP_F1_2"/>
    <property type="match status" value="1"/>
</dbReference>
<feature type="transmembrane region" description="Helical" evidence="10">
    <location>
        <begin position="239"/>
        <end position="267"/>
    </location>
</feature>
<dbReference type="SUPFAM" id="SSF81321">
    <property type="entry name" value="Family A G protein-coupled receptor-like"/>
    <property type="match status" value="1"/>
</dbReference>
<evidence type="ECO:0000256" key="5">
    <source>
        <dbReference type="ARBA" id="ARBA00023040"/>
    </source>
</evidence>
<evidence type="ECO:0000256" key="10">
    <source>
        <dbReference type="RuleBase" id="RU046427"/>
    </source>
</evidence>
<sequence length="444" mass="50031">MAAETTVRVWSTEGEPLGSPLGDKGERVPPAGGPGPGGQFVEWNDGLGHYINNSFPANFTEYAQTNSTDDINSFFFYEKEQFAVLWILFTSIVLGNTAVLVALFFSKSRKSRMNFFIMQLALADLLVGLISVLTDILWRMSVSWKAGNLACKLIRFLQAMVTYSSTYVLVALSIDRFDAITHPMNFSGSWRRARLLVLFAWALSALFSSPLIVLFEERLIEEKLQCWIDFSSQWQWQVYMTLVATTLFVIPAVIITACYTVIVYTIWSKSKTLSPIKRAECTKNGEIEPDIRRSSSRGIIPRAKIKTVKMTFVIVIVFILCWSPYIVFDLLQVYGYIPRTQTNIAVATFIQSLAPLNSAANPIIYCLFSTHTCRTLRRLPPLSWIPCCWKASTDSSSYTETLTSSNRQASSSLLRSNTTQIRPILRTTIVNNNNNNNNTEDSLL</sequence>
<keyword evidence="14" id="KW-1185">Reference proteome</keyword>
<keyword evidence="3 10" id="KW-0812">Transmembrane</keyword>
<comment type="similarity">
    <text evidence="10">Belongs to the G-protein coupled receptor 1 family. Vasopressin/oxytocin receptor subfamily.</text>
</comment>
<dbReference type="Proteomes" id="UP001152759">
    <property type="component" value="Chromosome 7"/>
</dbReference>
<dbReference type="PRINTS" id="PR00237">
    <property type="entry name" value="GPCRRHODOPSN"/>
</dbReference>
<keyword evidence="6 10" id="KW-0472">Membrane</keyword>
<keyword evidence="4 10" id="KW-1133">Transmembrane helix</keyword>
<feature type="transmembrane region" description="Helical" evidence="10">
    <location>
        <begin position="153"/>
        <end position="174"/>
    </location>
</feature>
<feature type="transmembrane region" description="Helical" evidence="10">
    <location>
        <begin position="195"/>
        <end position="215"/>
    </location>
</feature>
<dbReference type="FunFam" id="1.20.1070.10:FF:000188">
    <property type="entry name" value="Neuropeptide S receptor"/>
    <property type="match status" value="1"/>
</dbReference>
<comment type="subcellular location">
    <subcellularLocation>
        <location evidence="1 10">Cell membrane</location>
        <topology evidence="1 10">Multi-pass membrane protein</topology>
    </subcellularLocation>
</comment>
<keyword evidence="2" id="KW-1003">Cell membrane</keyword>
<dbReference type="InterPro" id="IPR000276">
    <property type="entry name" value="GPCR_Rhodpsn"/>
</dbReference>
<evidence type="ECO:0000313" key="14">
    <source>
        <dbReference type="Proteomes" id="UP001152759"/>
    </source>
</evidence>
<feature type="region of interest" description="Disordered" evidence="11">
    <location>
        <begin position="1"/>
        <end position="35"/>
    </location>
</feature>
<feature type="transmembrane region" description="Helical" evidence="10">
    <location>
        <begin position="349"/>
        <end position="368"/>
    </location>
</feature>
<dbReference type="InterPro" id="IPR017452">
    <property type="entry name" value="GPCR_Rhodpsn_7TM"/>
</dbReference>
<dbReference type="GO" id="GO:0008188">
    <property type="term" value="F:neuropeptide receptor activity"/>
    <property type="evidence" value="ECO:0007669"/>
    <property type="project" value="TreeGrafter"/>
</dbReference>
<dbReference type="PRINTS" id="PR00896">
    <property type="entry name" value="VASOPRESSINR"/>
</dbReference>
<organism evidence="13 14">
    <name type="scientific">Bemisia tabaci</name>
    <name type="common">Sweetpotato whitefly</name>
    <name type="synonym">Aleurodes tabaci</name>
    <dbReference type="NCBI Taxonomy" id="7038"/>
    <lineage>
        <taxon>Eukaryota</taxon>
        <taxon>Metazoa</taxon>
        <taxon>Ecdysozoa</taxon>
        <taxon>Arthropoda</taxon>
        <taxon>Hexapoda</taxon>
        <taxon>Insecta</taxon>
        <taxon>Pterygota</taxon>
        <taxon>Neoptera</taxon>
        <taxon>Paraneoptera</taxon>
        <taxon>Hemiptera</taxon>
        <taxon>Sternorrhyncha</taxon>
        <taxon>Aleyrodoidea</taxon>
        <taxon>Aleyrodidae</taxon>
        <taxon>Aleyrodinae</taxon>
        <taxon>Bemisia</taxon>
    </lineage>
</organism>
<dbReference type="KEGG" id="btab:109030130"/>
<evidence type="ECO:0000256" key="4">
    <source>
        <dbReference type="ARBA" id="ARBA00022989"/>
    </source>
</evidence>
<dbReference type="InterPro" id="IPR001817">
    <property type="entry name" value="Vasoprsn_rcpt"/>
</dbReference>
<evidence type="ECO:0000313" key="13">
    <source>
        <dbReference type="EMBL" id="CAH0393861.1"/>
    </source>
</evidence>
<evidence type="ECO:0000256" key="8">
    <source>
        <dbReference type="ARBA" id="ARBA00023180"/>
    </source>
</evidence>
<dbReference type="OrthoDB" id="5987909at2759"/>
<feature type="transmembrane region" description="Helical" evidence="10">
    <location>
        <begin position="312"/>
        <end position="337"/>
    </location>
</feature>
<dbReference type="Pfam" id="PF00001">
    <property type="entry name" value="7tm_1"/>
    <property type="match status" value="1"/>
</dbReference>
<evidence type="ECO:0000256" key="7">
    <source>
        <dbReference type="ARBA" id="ARBA00023170"/>
    </source>
</evidence>
<accession>A0A9P0AME0</accession>
<evidence type="ECO:0000256" key="2">
    <source>
        <dbReference type="ARBA" id="ARBA00022475"/>
    </source>
</evidence>
<keyword evidence="8 10" id="KW-0325">Glycoprotein</keyword>
<keyword evidence="5 10" id="KW-0297">G-protein coupled receptor</keyword>
<gene>
    <name evidence="13" type="ORF">BEMITA_LOCUS12214</name>
</gene>